<dbReference type="OrthoDB" id="2991358at2"/>
<name>A0A2T4ZCM3_9BACL</name>
<dbReference type="AlphaFoldDB" id="A0A2T4ZCM3"/>
<protein>
    <submittedName>
        <fullName evidence="1">Uncharacterized protein</fullName>
    </submittedName>
</protein>
<dbReference type="Proteomes" id="UP000241639">
    <property type="component" value="Unassembled WGS sequence"/>
</dbReference>
<organism evidence="1 2">
    <name type="scientific">Desmospora activa DSM 45169</name>
    <dbReference type="NCBI Taxonomy" id="1121389"/>
    <lineage>
        <taxon>Bacteria</taxon>
        <taxon>Bacillati</taxon>
        <taxon>Bacillota</taxon>
        <taxon>Bacilli</taxon>
        <taxon>Bacillales</taxon>
        <taxon>Thermoactinomycetaceae</taxon>
        <taxon>Desmospora</taxon>
    </lineage>
</organism>
<sequence>MKRSILSTLLIGSAIALMWGNRQKGNRFFGEMMDGNQPHWLKRLLINMGIVRIASMAYGRSLIRRFAR</sequence>
<comment type="caution">
    <text evidence="1">The sequence shown here is derived from an EMBL/GenBank/DDBJ whole genome shotgun (WGS) entry which is preliminary data.</text>
</comment>
<dbReference type="RefSeq" id="WP_107726771.1">
    <property type="nucleotide sequence ID" value="NZ_PZZP01000001.1"/>
</dbReference>
<dbReference type="EMBL" id="PZZP01000001">
    <property type="protein sequence ID" value="PTM59634.1"/>
    <property type="molecule type" value="Genomic_DNA"/>
</dbReference>
<reference evidence="1 2" key="1">
    <citation type="submission" date="2018-04" db="EMBL/GenBank/DDBJ databases">
        <title>Genomic Encyclopedia of Archaeal and Bacterial Type Strains, Phase II (KMG-II): from individual species to whole genera.</title>
        <authorList>
            <person name="Goeker M."/>
        </authorList>
    </citation>
    <scope>NUCLEOTIDE SEQUENCE [LARGE SCALE GENOMIC DNA]</scope>
    <source>
        <strain evidence="1 2">DSM 45169</strain>
    </source>
</reference>
<evidence type="ECO:0000313" key="2">
    <source>
        <dbReference type="Proteomes" id="UP000241639"/>
    </source>
</evidence>
<accession>A0A2T4ZCM3</accession>
<evidence type="ECO:0000313" key="1">
    <source>
        <dbReference type="EMBL" id="PTM59634.1"/>
    </source>
</evidence>
<gene>
    <name evidence="1" type="ORF">C8J48_2263</name>
</gene>
<keyword evidence="2" id="KW-1185">Reference proteome</keyword>
<proteinExistence type="predicted"/>